<feature type="transmembrane region" description="Helical" evidence="5">
    <location>
        <begin position="349"/>
        <end position="373"/>
    </location>
</feature>
<keyword evidence="8" id="KW-1185">Reference proteome</keyword>
<feature type="domain" description="ABC-2 type transporter transmembrane" evidence="6">
    <location>
        <begin position="26"/>
        <end position="367"/>
    </location>
</feature>
<proteinExistence type="predicted"/>
<dbReference type="GO" id="GO:0140359">
    <property type="term" value="F:ABC-type transporter activity"/>
    <property type="evidence" value="ECO:0007669"/>
    <property type="project" value="InterPro"/>
</dbReference>
<name>A0A2Z3YQ36_9CORY</name>
<protein>
    <recommendedName>
        <fullName evidence="6">ABC-2 type transporter transmembrane domain-containing protein</fullName>
    </recommendedName>
</protein>
<keyword evidence="4 5" id="KW-0472">Membrane</keyword>
<evidence type="ECO:0000259" key="6">
    <source>
        <dbReference type="Pfam" id="PF12698"/>
    </source>
</evidence>
<accession>A0A2Z3YQ36</accession>
<feature type="transmembrane region" description="Helical" evidence="5">
    <location>
        <begin position="172"/>
        <end position="195"/>
    </location>
</feature>
<reference evidence="8" key="1">
    <citation type="submission" date="2017-11" db="EMBL/GenBank/DDBJ databases">
        <title>Otitis media/interna in a cat caused by the recently described species Corynebacterium provencense.</title>
        <authorList>
            <person name="Kittl S."/>
            <person name="Brodard I."/>
            <person name="Rychener L."/>
            <person name="Jores J."/>
            <person name="Roosje P."/>
            <person name="Gobeli Brawand S."/>
        </authorList>
    </citation>
    <scope>NUCLEOTIDE SEQUENCE [LARGE SCALE GENOMIC DNA]</scope>
    <source>
        <strain evidence="8">17KM38</strain>
    </source>
</reference>
<feature type="transmembrane region" description="Helical" evidence="5">
    <location>
        <begin position="224"/>
        <end position="248"/>
    </location>
</feature>
<dbReference type="GO" id="GO:0016020">
    <property type="term" value="C:membrane"/>
    <property type="evidence" value="ECO:0007669"/>
    <property type="project" value="UniProtKB-SubCell"/>
</dbReference>
<dbReference type="STRING" id="1737425.GCA_900049755_02778"/>
<dbReference type="Pfam" id="PF12698">
    <property type="entry name" value="ABC2_membrane_3"/>
    <property type="match status" value="1"/>
</dbReference>
<dbReference type="OrthoDB" id="3268959at2"/>
<feature type="transmembrane region" description="Helical" evidence="5">
    <location>
        <begin position="299"/>
        <end position="318"/>
    </location>
</feature>
<evidence type="ECO:0000256" key="1">
    <source>
        <dbReference type="ARBA" id="ARBA00004141"/>
    </source>
</evidence>
<dbReference type="RefSeq" id="WP_066590117.1">
    <property type="nucleotide sequence ID" value="NZ_CABKVS010000003.1"/>
</dbReference>
<evidence type="ECO:0000256" key="3">
    <source>
        <dbReference type="ARBA" id="ARBA00022989"/>
    </source>
</evidence>
<comment type="subcellular location">
    <subcellularLocation>
        <location evidence="1">Membrane</location>
        <topology evidence="1">Multi-pass membrane protein</topology>
    </subcellularLocation>
</comment>
<dbReference type="AlphaFoldDB" id="A0A2Z3YQ36"/>
<dbReference type="PANTHER" id="PTHR43471">
    <property type="entry name" value="ABC TRANSPORTER PERMEASE"/>
    <property type="match status" value="1"/>
</dbReference>
<dbReference type="Proteomes" id="UP000247696">
    <property type="component" value="Chromosome"/>
</dbReference>
<gene>
    <name evidence="7" type="ORF">Csp1_20870</name>
</gene>
<evidence type="ECO:0000256" key="4">
    <source>
        <dbReference type="ARBA" id="ARBA00023136"/>
    </source>
</evidence>
<dbReference type="PANTHER" id="PTHR43471:SF3">
    <property type="entry name" value="ABC TRANSPORTER PERMEASE PROTEIN NATB"/>
    <property type="match status" value="1"/>
</dbReference>
<keyword evidence="3 5" id="KW-1133">Transmembrane helix</keyword>
<evidence type="ECO:0000313" key="7">
    <source>
        <dbReference type="EMBL" id="AWT26848.1"/>
    </source>
</evidence>
<dbReference type="InterPro" id="IPR013525">
    <property type="entry name" value="ABC2_TM"/>
</dbReference>
<evidence type="ECO:0000313" key="8">
    <source>
        <dbReference type="Proteomes" id="UP000247696"/>
    </source>
</evidence>
<evidence type="ECO:0000256" key="5">
    <source>
        <dbReference type="SAM" id="Phobius"/>
    </source>
</evidence>
<keyword evidence="2 5" id="KW-0812">Transmembrane</keyword>
<feature type="transmembrane region" description="Helical" evidence="5">
    <location>
        <begin position="260"/>
        <end position="287"/>
    </location>
</feature>
<organism evidence="7 8">
    <name type="scientific">Corynebacterium provencense</name>
    <dbReference type="NCBI Taxonomy" id="1737425"/>
    <lineage>
        <taxon>Bacteria</taxon>
        <taxon>Bacillati</taxon>
        <taxon>Actinomycetota</taxon>
        <taxon>Actinomycetes</taxon>
        <taxon>Mycobacteriales</taxon>
        <taxon>Corynebacteriaceae</taxon>
        <taxon>Corynebacterium</taxon>
    </lineage>
</organism>
<dbReference type="KEGG" id="cpre:Csp1_20870"/>
<evidence type="ECO:0000256" key="2">
    <source>
        <dbReference type="ARBA" id="ARBA00022692"/>
    </source>
</evidence>
<sequence length="393" mass="40620">MSSRYSHLDAVRTVAGREIQVALRSRSLIISTAIVFIVVVGGVFILSWLSDRGEDRPSLVVSGVDTATVSTVTGDGIEVTAAADLAEATAAVKDDGKDAALVRSDGRFELVSDGAPDPALSAAAGAVVATVTQAEALDAVGVDPADFAAAMPDATLHTVDVSDSDSGDTAPAVVTTMLGTMVIVTFIMIFSGNVGGRVTEEKSSRVVEIILATIRPLDLLAGKVLAMLVIGFAGTAVILGSAVAAMSATDLLGEVDLDPLTLVVLLVAFVLGMLFFSSLYAAAGSLVSRAEDLSSTQMPVMLLLFAALYPPAFGFSALDTPVMQVLTWVPPVSMGVAPMQFAAGNLSGVGLVASFLLFAVVTTLVLVVVARIYRASILHNGRKLGWIQALRRR</sequence>
<feature type="transmembrane region" description="Helical" evidence="5">
    <location>
        <begin position="27"/>
        <end position="49"/>
    </location>
</feature>
<dbReference type="EMBL" id="CP024988">
    <property type="protein sequence ID" value="AWT26848.1"/>
    <property type="molecule type" value="Genomic_DNA"/>
</dbReference>